<organism evidence="1 2">
    <name type="scientific">Scortum barcoo</name>
    <name type="common">barcoo grunter</name>
    <dbReference type="NCBI Taxonomy" id="214431"/>
    <lineage>
        <taxon>Eukaryota</taxon>
        <taxon>Metazoa</taxon>
        <taxon>Chordata</taxon>
        <taxon>Craniata</taxon>
        <taxon>Vertebrata</taxon>
        <taxon>Euteleostomi</taxon>
        <taxon>Actinopterygii</taxon>
        <taxon>Neopterygii</taxon>
        <taxon>Teleostei</taxon>
        <taxon>Neoteleostei</taxon>
        <taxon>Acanthomorphata</taxon>
        <taxon>Eupercaria</taxon>
        <taxon>Centrarchiformes</taxon>
        <taxon>Terapontoidei</taxon>
        <taxon>Terapontidae</taxon>
        <taxon>Scortum</taxon>
    </lineage>
</organism>
<protein>
    <submittedName>
        <fullName evidence="1">Uncharacterized protein</fullName>
    </submittedName>
</protein>
<reference evidence="1" key="1">
    <citation type="submission" date="2022-04" db="EMBL/GenBank/DDBJ databases">
        <title>Jade perch genome.</title>
        <authorList>
            <person name="Chao B."/>
        </authorList>
    </citation>
    <scope>NUCLEOTIDE SEQUENCE</scope>
    <source>
        <strain evidence="1">CB-2022</strain>
    </source>
</reference>
<evidence type="ECO:0000313" key="1">
    <source>
        <dbReference type="EMBL" id="KAI3354435.1"/>
    </source>
</evidence>
<accession>A0ACB8VGB7</accession>
<feature type="non-terminal residue" evidence="1">
    <location>
        <position position="1"/>
    </location>
</feature>
<name>A0ACB8VGB7_9TELE</name>
<evidence type="ECO:0000313" key="2">
    <source>
        <dbReference type="Proteomes" id="UP000831701"/>
    </source>
</evidence>
<proteinExistence type="predicted"/>
<dbReference type="Proteomes" id="UP000831701">
    <property type="component" value="Chromosome 22"/>
</dbReference>
<gene>
    <name evidence="1" type="ORF">L3Q82_018956</name>
</gene>
<keyword evidence="2" id="KW-1185">Reference proteome</keyword>
<comment type="caution">
    <text evidence="1">The sequence shown here is derived from an EMBL/GenBank/DDBJ whole genome shotgun (WGS) entry which is preliminary data.</text>
</comment>
<sequence length="764" mass="84318">VLHKRTSVSRGLHPSASPHHPPIRLPPIRPHVLPPSLPPPLWYFHVRLRRREGRETAEEERREKSGGGGERDLRRRRQTSSGNFDLTPSGLRRDTGEKERKKEEKKEKKERKKKREEEERRRCKGRLIPGGLGMSGRVQPATSLGSCAINEDSSGRRDLAPQPADGSALRCAALRPHFAPPHACDGGLSALFPAPLHMGFPAVMSAISRSFFLSGCTIQLCRKINSSKTKIPIAEVSFTFKQLSIALTSVTQRKKERQTADKTFTQHRSDIGLRYSSGQAKPDSPSRRQLYAPYPRGQIANQRWRSIEGPSFVRSSLVKQLQRDGVPIARRDSNDEAMKGMLMKAIRVARVWIKPVSLSDISLPSLFLPPSLPPLVPSVSLPFPSSSSVLFSLLSVGAQTEMKKVVGDNATLPCHHQFPSSSSLDIEWLLQKPNFKQKVIITFFGGQVYYTNEATDSEARRLSFAGEYMGGDASLLISDLLLTDSGEYNCKVKTGGKYHWSQVNLIVLVKPSKPRCWMDGKLLEGSDVKLSCKSSDGSDPISYKWERVLDKGKSLGKLPNLALIDLKNPEIVTLRNLTMDSTGVYRCTASNDVGEENCTIEVTMQHVRDVGKVAGAVVGISLGVLIVILIIWLVFRKKEKKKYEEEERPNEIREDAEAPKAKLVKPNSLSSSRSGSSRSGASSTQSMVHNSAQRGHRPRPPAVAALKENGQPPGFPQSPPAYTAVVPSKTPEPPATPKFNSRNMSGPTPPTLMVPAQTKAFQTV</sequence>
<dbReference type="EMBL" id="CM041552">
    <property type="protein sequence ID" value="KAI3354435.1"/>
    <property type="molecule type" value="Genomic_DNA"/>
</dbReference>